<dbReference type="SUPFAM" id="SSF55797">
    <property type="entry name" value="PR-1-like"/>
    <property type="match status" value="1"/>
</dbReference>
<organism evidence="3 4">
    <name type="scientific">Roseiconus lacunae</name>
    <dbReference type="NCBI Taxonomy" id="2605694"/>
    <lineage>
        <taxon>Bacteria</taxon>
        <taxon>Pseudomonadati</taxon>
        <taxon>Planctomycetota</taxon>
        <taxon>Planctomycetia</taxon>
        <taxon>Pirellulales</taxon>
        <taxon>Pirellulaceae</taxon>
        <taxon>Roseiconus</taxon>
    </lineage>
</organism>
<reference evidence="3 4" key="1">
    <citation type="submission" date="2023-06" db="EMBL/GenBank/DDBJ databases">
        <title>Roseiconus lacunae JC819 isolated from Gulf of Mannar region, Tamil Nadu.</title>
        <authorList>
            <person name="Pk S."/>
            <person name="Ch S."/>
            <person name="Ch V.R."/>
        </authorList>
    </citation>
    <scope>NUCLEOTIDE SEQUENCE [LARGE SCALE GENOMIC DNA]</scope>
    <source>
        <strain evidence="3 4">JC819</strain>
    </source>
</reference>
<feature type="domain" description="SCP" evidence="2">
    <location>
        <begin position="110"/>
        <end position="153"/>
    </location>
</feature>
<feature type="signal peptide" evidence="1">
    <location>
        <begin position="1"/>
        <end position="29"/>
    </location>
</feature>
<dbReference type="Pfam" id="PF00188">
    <property type="entry name" value="CAP"/>
    <property type="match status" value="1"/>
</dbReference>
<dbReference type="RefSeq" id="WP_289164603.1">
    <property type="nucleotide sequence ID" value="NZ_JASZZN010000012.1"/>
</dbReference>
<dbReference type="InterPro" id="IPR014044">
    <property type="entry name" value="CAP_dom"/>
</dbReference>
<protein>
    <submittedName>
        <fullName evidence="3">CAP domain-containing protein</fullName>
    </submittedName>
</protein>
<comment type="caution">
    <text evidence="3">The sequence shown here is derived from an EMBL/GenBank/DDBJ whole genome shotgun (WGS) entry which is preliminary data.</text>
</comment>
<feature type="chain" id="PRO_5046037501" evidence="1">
    <location>
        <begin position="30"/>
        <end position="205"/>
    </location>
</feature>
<keyword evidence="4" id="KW-1185">Reference proteome</keyword>
<name>A0ABT7PKU2_9BACT</name>
<evidence type="ECO:0000259" key="2">
    <source>
        <dbReference type="Pfam" id="PF00188"/>
    </source>
</evidence>
<dbReference type="InterPro" id="IPR035940">
    <property type="entry name" value="CAP_sf"/>
</dbReference>
<sequence>MFLNPHVRILNLFAAAMVMLPMLTTSAIAQDVVANSPRSAGRATTLTNSTVVTPGRYYCSRCQTWHQRQVSTSVAPQATAIPQTAGNAVRRVAAGSAEVLRSSAGIQNVLSVLNRQRSRQGLRSLRPDPALQAVAERRAQQMASMGTKSHPPGSFSPGRYEGVGWSSSYSPNGVYACYTSDPSMSVAGAAMATGRDGVYFAVVYR</sequence>
<evidence type="ECO:0000256" key="1">
    <source>
        <dbReference type="SAM" id="SignalP"/>
    </source>
</evidence>
<keyword evidence="1" id="KW-0732">Signal</keyword>
<dbReference type="Proteomes" id="UP001239462">
    <property type="component" value="Unassembled WGS sequence"/>
</dbReference>
<dbReference type="EMBL" id="JASZZN010000012">
    <property type="protein sequence ID" value="MDM4017107.1"/>
    <property type="molecule type" value="Genomic_DNA"/>
</dbReference>
<accession>A0ABT7PKU2</accession>
<dbReference type="Gene3D" id="3.40.33.10">
    <property type="entry name" value="CAP"/>
    <property type="match status" value="1"/>
</dbReference>
<gene>
    <name evidence="3" type="ORF">QTN89_16795</name>
</gene>
<evidence type="ECO:0000313" key="3">
    <source>
        <dbReference type="EMBL" id="MDM4017107.1"/>
    </source>
</evidence>
<proteinExistence type="predicted"/>
<evidence type="ECO:0000313" key="4">
    <source>
        <dbReference type="Proteomes" id="UP001239462"/>
    </source>
</evidence>